<sequence>MASGMDLATAFKTQARALRDSRVNASLLRGAASDIEAGGVAGEVLGEVVERGVRNGRVLLPEELPARFAAAVHLLALRGGTPLSEVYPSTGGGGNLHEIWPVAREVVAEQRQQVVQSMIRPSRRTDPSRAAMLLAALAFIGAQRPEPVRVFDVGAGAGLMLAAQQYRQDFFGETVGPPASPVNLGHPWAVAPGIEYADVPHIVELVGADISPLDVRRRADLDPMVAWTSPDVPAEAERLLAACDVVRGAGITVEAMASSVWLPRGISWPRTDAHTVVWHSDVVLEMSVPERTEFASEILGAAGRATEDAPLSVVSFEPAGADYLLYADPVGASLRRRQLRIEPHRFELRVNQWPSGDSWVLAVAEPTGQGAHWGAG</sequence>
<dbReference type="InterPro" id="IPR011200">
    <property type="entry name" value="UCP012608"/>
</dbReference>
<reference evidence="1 2" key="1">
    <citation type="journal article" date="2018" name="Int. J. Syst. Evol. Microbiol.">
        <title>Epidermidibacterium keratini gen. nov., sp. nov., a member of the family Sporichthyaceae, isolated from keratin epidermis.</title>
        <authorList>
            <person name="Lee D.G."/>
            <person name="Trujillo M.E."/>
            <person name="Kang S."/>
            <person name="Nam J.J."/>
            <person name="Kim Y.J."/>
        </authorList>
    </citation>
    <scope>NUCLEOTIDE SEQUENCE [LARGE SCALE GENOMIC DNA]</scope>
    <source>
        <strain evidence="1 2">EPI-7</strain>
    </source>
</reference>
<dbReference type="Proteomes" id="UP000463857">
    <property type="component" value="Chromosome"/>
</dbReference>
<dbReference type="RefSeq" id="WP_159546717.1">
    <property type="nucleotide sequence ID" value="NZ_CP047156.1"/>
</dbReference>
<dbReference type="OrthoDB" id="8899077at2"/>
<evidence type="ECO:0000313" key="1">
    <source>
        <dbReference type="EMBL" id="QHC01582.1"/>
    </source>
</evidence>
<accession>A0A7L4YR97</accession>
<evidence type="ECO:0000313" key="2">
    <source>
        <dbReference type="Proteomes" id="UP000463857"/>
    </source>
</evidence>
<gene>
    <name evidence="1" type="ORF">EK0264_15635</name>
</gene>
<protein>
    <submittedName>
        <fullName evidence="1">DUF2332 family protein</fullName>
    </submittedName>
</protein>
<dbReference type="EMBL" id="CP047156">
    <property type="protein sequence ID" value="QHC01582.1"/>
    <property type="molecule type" value="Genomic_DNA"/>
</dbReference>
<name>A0A7L4YR97_9ACTN</name>
<dbReference type="Pfam" id="PF10094">
    <property type="entry name" value="DUF2332"/>
    <property type="match status" value="1"/>
</dbReference>
<keyword evidence="2" id="KW-1185">Reference proteome</keyword>
<organism evidence="1 2">
    <name type="scientific">Epidermidibacterium keratini</name>
    <dbReference type="NCBI Taxonomy" id="1891644"/>
    <lineage>
        <taxon>Bacteria</taxon>
        <taxon>Bacillati</taxon>
        <taxon>Actinomycetota</taxon>
        <taxon>Actinomycetes</taxon>
        <taxon>Sporichthyales</taxon>
        <taxon>Sporichthyaceae</taxon>
        <taxon>Epidermidibacterium</taxon>
    </lineage>
</organism>
<dbReference type="KEGG" id="eke:EK0264_15635"/>
<proteinExistence type="predicted"/>
<dbReference type="AlphaFoldDB" id="A0A7L4YR97"/>
<dbReference type="InParanoid" id="A0A7L4YR97"/>